<dbReference type="EMBL" id="FCOA02000005">
    <property type="protein sequence ID" value="SAK56093.1"/>
    <property type="molecule type" value="Genomic_DNA"/>
</dbReference>
<keyword evidence="3 6" id="KW-0812">Transmembrane</keyword>
<reference evidence="7" key="1">
    <citation type="submission" date="2016-01" db="EMBL/GenBank/DDBJ databases">
        <authorList>
            <person name="Peeters C."/>
        </authorList>
    </citation>
    <scope>NUCLEOTIDE SEQUENCE</scope>
    <source>
        <strain evidence="7">LMG 29322</strain>
    </source>
</reference>
<evidence type="ECO:0000256" key="1">
    <source>
        <dbReference type="ARBA" id="ARBA00004651"/>
    </source>
</evidence>
<keyword evidence="2" id="KW-1003">Cell membrane</keyword>
<feature type="transmembrane region" description="Helical" evidence="6">
    <location>
        <begin position="33"/>
        <end position="54"/>
    </location>
</feature>
<evidence type="ECO:0000256" key="3">
    <source>
        <dbReference type="ARBA" id="ARBA00022692"/>
    </source>
</evidence>
<dbReference type="Proteomes" id="UP000054851">
    <property type="component" value="Unassembled WGS sequence"/>
</dbReference>
<dbReference type="STRING" id="1777140.AWB79_02257"/>
<feature type="transmembrane region" description="Helical" evidence="6">
    <location>
        <begin position="158"/>
        <end position="178"/>
    </location>
</feature>
<comment type="subcellular location">
    <subcellularLocation>
        <location evidence="1">Cell membrane</location>
        <topology evidence="1">Multi-pass membrane protein</topology>
    </subcellularLocation>
</comment>
<dbReference type="Pfam" id="PF02653">
    <property type="entry name" value="BPD_transp_2"/>
    <property type="match status" value="1"/>
</dbReference>
<organism evidence="7 8">
    <name type="scientific">Caballeronia hypogeia</name>
    <dbReference type="NCBI Taxonomy" id="1777140"/>
    <lineage>
        <taxon>Bacteria</taxon>
        <taxon>Pseudomonadati</taxon>
        <taxon>Pseudomonadota</taxon>
        <taxon>Betaproteobacteria</taxon>
        <taxon>Burkholderiales</taxon>
        <taxon>Burkholderiaceae</taxon>
        <taxon>Caballeronia</taxon>
    </lineage>
</organism>
<feature type="transmembrane region" description="Helical" evidence="6">
    <location>
        <begin position="284"/>
        <end position="307"/>
    </location>
</feature>
<evidence type="ECO:0000256" key="4">
    <source>
        <dbReference type="ARBA" id="ARBA00022989"/>
    </source>
</evidence>
<dbReference type="GO" id="GO:0015658">
    <property type="term" value="F:branched-chain amino acid transmembrane transporter activity"/>
    <property type="evidence" value="ECO:0007669"/>
    <property type="project" value="InterPro"/>
</dbReference>
<name>A0A158AE70_9BURK</name>
<evidence type="ECO:0000256" key="2">
    <source>
        <dbReference type="ARBA" id="ARBA00022475"/>
    </source>
</evidence>
<keyword evidence="5 6" id="KW-0472">Membrane</keyword>
<keyword evidence="4 6" id="KW-1133">Transmembrane helix</keyword>
<dbReference type="PANTHER" id="PTHR30482:SF20">
    <property type="entry name" value="HIGH-AFFINITY BRANCHED-CHAIN AMINO ACID TRANSPORT SYSTEM PERMEASE PROTEIN LIVM"/>
    <property type="match status" value="1"/>
</dbReference>
<evidence type="ECO:0000256" key="6">
    <source>
        <dbReference type="SAM" id="Phobius"/>
    </source>
</evidence>
<dbReference type="InterPro" id="IPR043428">
    <property type="entry name" value="LivM-like"/>
</dbReference>
<dbReference type="AlphaFoldDB" id="A0A158AE70"/>
<dbReference type="PANTHER" id="PTHR30482">
    <property type="entry name" value="HIGH-AFFINITY BRANCHED-CHAIN AMINO ACID TRANSPORT SYSTEM PERMEASE"/>
    <property type="match status" value="1"/>
</dbReference>
<feature type="transmembrane region" description="Helical" evidence="6">
    <location>
        <begin position="260"/>
        <end position="278"/>
    </location>
</feature>
<protein>
    <submittedName>
        <fullName evidence="7">Inner-membrane translocator</fullName>
    </submittedName>
</protein>
<dbReference type="GO" id="GO:0005886">
    <property type="term" value="C:plasma membrane"/>
    <property type="evidence" value="ECO:0007669"/>
    <property type="project" value="UniProtKB-SubCell"/>
</dbReference>
<keyword evidence="8" id="KW-1185">Reference proteome</keyword>
<feature type="transmembrane region" description="Helical" evidence="6">
    <location>
        <begin position="61"/>
        <end position="81"/>
    </location>
</feature>
<feature type="transmembrane region" description="Helical" evidence="6">
    <location>
        <begin position="208"/>
        <end position="231"/>
    </location>
</feature>
<gene>
    <name evidence="7" type="ORF">AWB79_02257</name>
</gene>
<dbReference type="InterPro" id="IPR001851">
    <property type="entry name" value="ABC_transp_permease"/>
</dbReference>
<dbReference type="RefSeq" id="WP_061167492.1">
    <property type="nucleotide sequence ID" value="NZ_FCOA02000005.1"/>
</dbReference>
<comment type="caution">
    <text evidence="7">The sequence shown here is derived from an EMBL/GenBank/DDBJ whole genome shotgun (WGS) entry which is preliminary data.</text>
</comment>
<dbReference type="OrthoDB" id="5290247at2"/>
<dbReference type="CDD" id="cd06581">
    <property type="entry name" value="TM_PBP1_LivM_like"/>
    <property type="match status" value="1"/>
</dbReference>
<accession>A0A158AE70</accession>
<evidence type="ECO:0000256" key="5">
    <source>
        <dbReference type="ARBA" id="ARBA00023136"/>
    </source>
</evidence>
<feature type="transmembrane region" description="Helical" evidence="6">
    <location>
        <begin position="87"/>
        <end position="106"/>
    </location>
</feature>
<evidence type="ECO:0000313" key="7">
    <source>
        <dbReference type="EMBL" id="SAK56093.1"/>
    </source>
</evidence>
<proteinExistence type="predicted"/>
<feature type="transmembrane region" description="Helical" evidence="6">
    <location>
        <begin position="113"/>
        <end position="133"/>
    </location>
</feature>
<sequence length="338" mass="35418">MNAIPKRRAGMGASLAAALIALSLPLWAPNPYLVHLATLIAVYWILIAGLDLVVGYMGLLSVGHVGLLAIGAYGYAILAGTVGLDPMLTLVAVCVLGGVCGFLLGLPALRLPGFYFAMATLAFSLMVGEFSLAQGDLTGGGAGISAPMFGAPFDTPDGFYWFTAGVAIVVTWVTWNVVRTMWGRGMIALRDSEVAAAACGVPMYRVRLIVFTFSGVTAGLAGALFATLQSYITPETFVFELGLFFFICIVIGGRGSIAGPLFGTVVLTALPELVAPLARFGQLFYGLLLLAIVLLLPEGLGQLHAVFSKKRKEKHAHAALTPDLDVLKAAILANREAA</sequence>
<evidence type="ECO:0000313" key="8">
    <source>
        <dbReference type="Proteomes" id="UP000054851"/>
    </source>
</evidence>
<feature type="transmembrane region" description="Helical" evidence="6">
    <location>
        <begin position="237"/>
        <end position="253"/>
    </location>
</feature>